<evidence type="ECO:0000313" key="2">
    <source>
        <dbReference type="Proteomes" id="UP001059824"/>
    </source>
</evidence>
<reference evidence="1" key="1">
    <citation type="journal article" date="2021" name="Nat. Microbiol.">
        <title>Cocultivation of an ultrasmall environmental parasitic bacterium with lytic ability against bacteria associated with wastewater foams.</title>
        <authorList>
            <person name="Batinovic S."/>
            <person name="Rose J.J.A."/>
            <person name="Ratcliffe J."/>
            <person name="Seviour R.J."/>
            <person name="Petrovski S."/>
        </authorList>
    </citation>
    <scope>NUCLEOTIDE SEQUENCE</scope>
    <source>
        <strain evidence="1">JR1</strain>
    </source>
</reference>
<dbReference type="Proteomes" id="UP001059824">
    <property type="component" value="Chromosome"/>
</dbReference>
<proteinExistence type="predicted"/>
<organism evidence="1 2">
    <name type="scientific">Candidatus Mycosynbacter amalyticus</name>
    <dbReference type="NCBI Taxonomy" id="2665156"/>
    <lineage>
        <taxon>Bacteria</taxon>
        <taxon>Candidatus Saccharimonadota</taxon>
        <taxon>Candidatus Saccharimonadota incertae sedis</taxon>
        <taxon>Candidatus Mycosynbacter</taxon>
    </lineage>
</organism>
<dbReference type="EMBL" id="CP045921">
    <property type="protein sequence ID" value="QHN42622.1"/>
    <property type="molecule type" value="Genomic_DNA"/>
</dbReference>
<sequence length="116" mass="13300">MTSSAKETLSVDNAELQQVATWYDEAAQLDVGEEMPGCAARMSPRQLAYIMNRCMDDVVQNATDAGYRPPRTAHEIETFSKGYYMRLQENHSFTQKQLPRLLDALSSQWYSEVKTW</sequence>
<gene>
    <name evidence="1" type="ORF">GII36_02000</name>
</gene>
<protein>
    <submittedName>
        <fullName evidence="1">Uncharacterized protein</fullName>
    </submittedName>
</protein>
<accession>A0A857MM05</accession>
<name>A0A857MM05_9BACT</name>
<dbReference type="RefSeq" id="WP_260764054.1">
    <property type="nucleotide sequence ID" value="NZ_CP045921.1"/>
</dbReference>
<keyword evidence="2" id="KW-1185">Reference proteome</keyword>
<dbReference type="AlphaFoldDB" id="A0A857MM05"/>
<dbReference type="KEGG" id="mama:GII36_02000"/>
<evidence type="ECO:0000313" key="1">
    <source>
        <dbReference type="EMBL" id="QHN42622.1"/>
    </source>
</evidence>